<name>A0A0D9QSB7_PLAFR</name>
<evidence type="ECO:0000313" key="2">
    <source>
        <dbReference type="Proteomes" id="UP000054561"/>
    </source>
</evidence>
<keyword evidence="2" id="KW-1185">Reference proteome</keyword>
<proteinExistence type="predicted"/>
<evidence type="ECO:0008006" key="3">
    <source>
        <dbReference type="Google" id="ProtNLM"/>
    </source>
</evidence>
<sequence length="534" mass="63894">MMWAKRIKFTLGCDRKGTTLNRIMYAMRTIHIEVHKFEKVSSNLIQCIEQYKKEKQICISSYKNYKKEIKECAHELFTDDILSTLKNKDFKIIFTYSILLSKRVPLKKETLKMVVLSYVQLLNGEEKKEGRKEHTNEHNDVDIPPLLLTLKYLIYLNVDHDKIIYNYIYSELNNLIEEYTLEELVETVKLISSFKDKKWINQKVFSRCINEIVKRSNQMEEEDMSNYLVTIIKSCSRLNCEIADIHMLLEMLRENYEKKEKKNLHTLIKVIYNLFLCNYHNYKNVNKLIDLLKVELMGIRKEEEYPTYKKYNYNNNVVLDTNHDFGGQDSRNNTSNAAICNDNISNIHQIYFNTKENQHMMYGGPSAPIPSVSLYRLKFLDLLIRSDNFLYNSVYSPNSHFFDFVKQLRVEGKDPRETIFTKQATFFVKESGFKLARKLVHIYPITHLPEFQNVYVEFVHNRSINRNMKDNPHKFHRHHLNHRIRNLKFLGWNPIVLYEYEWKKLRYVTKNIKKVYCNIKKFIKNKKRGDGKDL</sequence>
<dbReference type="RefSeq" id="XP_012333509.1">
    <property type="nucleotide sequence ID" value="XM_012478086.1"/>
</dbReference>
<dbReference type="OrthoDB" id="391503at2759"/>
<protein>
    <recommendedName>
        <fullName evidence="3">RAP domain-containing protein</fullName>
    </recommendedName>
</protein>
<evidence type="ECO:0000313" key="1">
    <source>
        <dbReference type="EMBL" id="KJP89979.1"/>
    </source>
</evidence>
<dbReference type="Proteomes" id="UP000054561">
    <property type="component" value="Unassembled WGS sequence"/>
</dbReference>
<dbReference type="VEuPathDB" id="PlasmoDB:AK88_00435"/>
<dbReference type="AlphaFoldDB" id="A0A0D9QSB7"/>
<gene>
    <name evidence="1" type="ORF">AK88_00435</name>
</gene>
<organism evidence="1 2">
    <name type="scientific">Plasmodium fragile</name>
    <dbReference type="NCBI Taxonomy" id="5857"/>
    <lineage>
        <taxon>Eukaryota</taxon>
        <taxon>Sar</taxon>
        <taxon>Alveolata</taxon>
        <taxon>Apicomplexa</taxon>
        <taxon>Aconoidasida</taxon>
        <taxon>Haemosporida</taxon>
        <taxon>Plasmodiidae</taxon>
        <taxon>Plasmodium</taxon>
        <taxon>Plasmodium (Plasmodium)</taxon>
    </lineage>
</organism>
<accession>A0A0D9QSB7</accession>
<dbReference type="GeneID" id="24265749"/>
<reference evidence="1 2" key="1">
    <citation type="submission" date="2014-03" db="EMBL/GenBank/DDBJ databases">
        <title>The Genome Sequence of Plasmodium fragile nilgiri.</title>
        <authorList>
            <consortium name="The Broad Institute Genomics Platform"/>
            <consortium name="The Broad Institute Genome Sequencing Center for Infectious Disease"/>
            <person name="Neafsey D."/>
            <person name="Duraisingh M."/>
            <person name="Young S.K."/>
            <person name="Zeng Q."/>
            <person name="Gargeya S."/>
            <person name="Abouelleil A."/>
            <person name="Alvarado L."/>
            <person name="Chapman S.B."/>
            <person name="Gainer-Dewar J."/>
            <person name="Goldberg J."/>
            <person name="Griggs A."/>
            <person name="Gujja S."/>
            <person name="Hansen M."/>
            <person name="Howarth C."/>
            <person name="Imamovic A."/>
            <person name="Larimer J."/>
            <person name="Pearson M."/>
            <person name="Poon T.W."/>
            <person name="Priest M."/>
            <person name="Roberts A."/>
            <person name="Saif S."/>
            <person name="Shea T."/>
            <person name="Sykes S."/>
            <person name="Wortman J."/>
            <person name="Nusbaum C."/>
            <person name="Birren B."/>
        </authorList>
    </citation>
    <scope>NUCLEOTIDE SEQUENCE [LARGE SCALE GENOMIC DNA]</scope>
    <source>
        <strain evidence="2">nilgiri</strain>
    </source>
</reference>
<dbReference type="OMA" id="ICISSYK"/>
<dbReference type="EMBL" id="KQ001647">
    <property type="protein sequence ID" value="KJP89979.1"/>
    <property type="molecule type" value="Genomic_DNA"/>
</dbReference>